<dbReference type="Proteomes" id="UP001054945">
    <property type="component" value="Unassembled WGS sequence"/>
</dbReference>
<comment type="caution">
    <text evidence="2">The sequence shown here is derived from an EMBL/GenBank/DDBJ whole genome shotgun (WGS) entry which is preliminary data.</text>
</comment>
<protein>
    <submittedName>
        <fullName evidence="2">Uncharacterized protein</fullName>
    </submittedName>
</protein>
<dbReference type="AlphaFoldDB" id="A0AAV4VZT6"/>
<keyword evidence="3" id="KW-1185">Reference proteome</keyword>
<feature type="region of interest" description="Disordered" evidence="1">
    <location>
        <begin position="89"/>
        <end position="111"/>
    </location>
</feature>
<evidence type="ECO:0000313" key="3">
    <source>
        <dbReference type="Proteomes" id="UP001054945"/>
    </source>
</evidence>
<organism evidence="2 3">
    <name type="scientific">Caerostris extrusa</name>
    <name type="common">Bark spider</name>
    <name type="synonym">Caerostris bankana</name>
    <dbReference type="NCBI Taxonomy" id="172846"/>
    <lineage>
        <taxon>Eukaryota</taxon>
        <taxon>Metazoa</taxon>
        <taxon>Ecdysozoa</taxon>
        <taxon>Arthropoda</taxon>
        <taxon>Chelicerata</taxon>
        <taxon>Arachnida</taxon>
        <taxon>Araneae</taxon>
        <taxon>Araneomorphae</taxon>
        <taxon>Entelegynae</taxon>
        <taxon>Araneoidea</taxon>
        <taxon>Araneidae</taxon>
        <taxon>Caerostris</taxon>
    </lineage>
</organism>
<accession>A0AAV4VZT6</accession>
<name>A0AAV4VZT6_CAEEX</name>
<sequence>MKKNTERVKCWNPSLQDTIIDEVMGVDQDVLREKNERERKKMIGQKKKKEVFTVRREEFISRGEIGMVRFVPREEGFRVFGLSAYKKGSVEKGSVKRSKKRSGTGIKDSSGLWGLKLSGVLVSMPGKGL</sequence>
<dbReference type="EMBL" id="BPLR01015300">
    <property type="protein sequence ID" value="GIY75109.1"/>
    <property type="molecule type" value="Genomic_DNA"/>
</dbReference>
<evidence type="ECO:0000313" key="2">
    <source>
        <dbReference type="EMBL" id="GIY75109.1"/>
    </source>
</evidence>
<reference evidence="2 3" key="1">
    <citation type="submission" date="2021-06" db="EMBL/GenBank/DDBJ databases">
        <title>Caerostris extrusa draft genome.</title>
        <authorList>
            <person name="Kono N."/>
            <person name="Arakawa K."/>
        </authorList>
    </citation>
    <scope>NUCLEOTIDE SEQUENCE [LARGE SCALE GENOMIC DNA]</scope>
</reference>
<evidence type="ECO:0000256" key="1">
    <source>
        <dbReference type="SAM" id="MobiDB-lite"/>
    </source>
</evidence>
<proteinExistence type="predicted"/>
<gene>
    <name evidence="2" type="ORF">CEXT_12641</name>
</gene>